<keyword evidence="5" id="KW-1185">Reference proteome</keyword>
<reference evidence="4 5" key="1">
    <citation type="submission" date="2014-12" db="EMBL/GenBank/DDBJ databases">
        <title>Draft genome sequence of Terrisporobacter sp. 08-306576, isolated from the blood culture of a bacteremia patient.</title>
        <authorList>
            <person name="Lund L.C."/>
            <person name="Sydenham T.V."/>
            <person name="Hogh S.V."/>
            <person name="Skov M.N."/>
            <person name="Kemp M."/>
            <person name="Justesen U.S."/>
        </authorList>
    </citation>
    <scope>NUCLEOTIDE SEQUENCE [LARGE SCALE GENOMIC DNA]</scope>
    <source>
        <strain evidence="4 5">08-306576</strain>
    </source>
</reference>
<protein>
    <recommendedName>
        <fullName evidence="3">HTH tetR-type domain-containing protein</fullName>
    </recommendedName>
</protein>
<evidence type="ECO:0000313" key="4">
    <source>
        <dbReference type="EMBL" id="KHS55968.1"/>
    </source>
</evidence>
<dbReference type="InterPro" id="IPR009057">
    <property type="entry name" value="Homeodomain-like_sf"/>
</dbReference>
<proteinExistence type="predicted"/>
<keyword evidence="1 2" id="KW-0238">DNA-binding</keyword>
<dbReference type="EMBL" id="JWHR01000131">
    <property type="protein sequence ID" value="KHS55968.1"/>
    <property type="molecule type" value="Genomic_DNA"/>
</dbReference>
<evidence type="ECO:0000256" key="2">
    <source>
        <dbReference type="PROSITE-ProRule" id="PRU00335"/>
    </source>
</evidence>
<dbReference type="AlphaFoldDB" id="A0A0B3VT02"/>
<organism evidence="4 5">
    <name type="scientific">Terrisporobacter othiniensis</name>
    <dbReference type="NCBI Taxonomy" id="1577792"/>
    <lineage>
        <taxon>Bacteria</taxon>
        <taxon>Bacillati</taxon>
        <taxon>Bacillota</taxon>
        <taxon>Clostridia</taxon>
        <taxon>Peptostreptococcales</taxon>
        <taxon>Peptostreptococcaceae</taxon>
        <taxon>Terrisporobacter</taxon>
    </lineage>
</organism>
<dbReference type="InterPro" id="IPR001647">
    <property type="entry name" value="HTH_TetR"/>
</dbReference>
<feature type="DNA-binding region" description="H-T-H motif" evidence="2">
    <location>
        <begin position="33"/>
        <end position="52"/>
    </location>
</feature>
<dbReference type="RefSeq" id="WP_039680943.1">
    <property type="nucleotide sequence ID" value="NZ_JAWGXO010000010.1"/>
</dbReference>
<dbReference type="PANTHER" id="PTHR43479">
    <property type="entry name" value="ACREF/ENVCD OPERON REPRESSOR-RELATED"/>
    <property type="match status" value="1"/>
</dbReference>
<accession>A0A0B3VT02</accession>
<dbReference type="STRING" id="1577792.QX51_16185"/>
<sequence length="195" mass="22797">MNTKNDRRIRKSKESLKNSLIGLMKEKPVNNITVKELVSVADLNRSTFYNYYCDIPDMLEKLETELYNEFLYILELHITKEGINHDLYKEAHEFIEDMCNVIKENVEFCKCIFSKNGDISFLFKLEELVENHIKDQLKEDFDGKLDHLAYVYSFVKSGYIGILKSWMKGGCMESSQEIANLTYNLVKGVLYSCKI</sequence>
<dbReference type="SUPFAM" id="SSF46689">
    <property type="entry name" value="Homeodomain-like"/>
    <property type="match status" value="1"/>
</dbReference>
<dbReference type="Proteomes" id="UP000031189">
    <property type="component" value="Unassembled WGS sequence"/>
</dbReference>
<dbReference type="OrthoDB" id="9810250at2"/>
<dbReference type="GO" id="GO:0003677">
    <property type="term" value="F:DNA binding"/>
    <property type="evidence" value="ECO:0007669"/>
    <property type="project" value="UniProtKB-UniRule"/>
</dbReference>
<evidence type="ECO:0000259" key="3">
    <source>
        <dbReference type="PROSITE" id="PS50977"/>
    </source>
</evidence>
<dbReference type="Gene3D" id="1.10.357.10">
    <property type="entry name" value="Tetracycline Repressor, domain 2"/>
    <property type="match status" value="1"/>
</dbReference>
<dbReference type="InterPro" id="IPR039532">
    <property type="entry name" value="TetR_C_Firmicutes"/>
</dbReference>
<name>A0A0B3VT02_9FIRM</name>
<dbReference type="Pfam" id="PF14278">
    <property type="entry name" value="TetR_C_8"/>
    <property type="match status" value="1"/>
</dbReference>
<dbReference type="InterPro" id="IPR050624">
    <property type="entry name" value="HTH-type_Tx_Regulator"/>
</dbReference>
<evidence type="ECO:0000313" key="5">
    <source>
        <dbReference type="Proteomes" id="UP000031189"/>
    </source>
</evidence>
<dbReference type="PANTHER" id="PTHR43479:SF7">
    <property type="entry name" value="TETR-FAMILY TRANSCRIPTIONAL REGULATOR"/>
    <property type="match status" value="1"/>
</dbReference>
<dbReference type="PROSITE" id="PS50977">
    <property type="entry name" value="HTH_TETR_2"/>
    <property type="match status" value="1"/>
</dbReference>
<comment type="caution">
    <text evidence="4">The sequence shown here is derived from an EMBL/GenBank/DDBJ whole genome shotgun (WGS) entry which is preliminary data.</text>
</comment>
<evidence type="ECO:0000256" key="1">
    <source>
        <dbReference type="ARBA" id="ARBA00023125"/>
    </source>
</evidence>
<feature type="domain" description="HTH tetR-type" evidence="3">
    <location>
        <begin position="10"/>
        <end position="70"/>
    </location>
</feature>
<gene>
    <name evidence="4" type="ORF">QX51_16185</name>
</gene>